<comment type="caution">
    <text evidence="4">The sequence shown here is derived from an EMBL/GenBank/DDBJ whole genome shotgun (WGS) entry which is preliminary data.</text>
</comment>
<dbReference type="OrthoDB" id="8662855at2"/>
<reference evidence="4 5" key="1">
    <citation type="submission" date="2016-09" db="EMBL/GenBank/DDBJ databases">
        <title>Phylogenomics of Achromobacter.</title>
        <authorList>
            <person name="Jeukens J."/>
            <person name="Freschi L."/>
            <person name="Vincent A.T."/>
            <person name="Emond-Rheault J.-G."/>
            <person name="Kukavica-Ibrulj I."/>
            <person name="Charette S.J."/>
            <person name="Levesque R.C."/>
        </authorList>
    </citation>
    <scope>NUCLEOTIDE SEQUENCE [LARGE SCALE GENOMIC DNA]</scope>
    <source>
        <strain evidence="4 5">AUS488</strain>
    </source>
</reference>
<dbReference type="EMBL" id="MJMN01000035">
    <property type="protein sequence ID" value="OMG80861.1"/>
    <property type="molecule type" value="Genomic_DNA"/>
</dbReference>
<evidence type="ECO:0000256" key="1">
    <source>
        <dbReference type="SAM" id="MobiDB-lite"/>
    </source>
</evidence>
<dbReference type="InterPro" id="IPR036291">
    <property type="entry name" value="NAD(P)-bd_dom_sf"/>
</dbReference>
<dbReference type="InterPro" id="IPR012340">
    <property type="entry name" value="NA-bd_OB-fold"/>
</dbReference>
<dbReference type="Gene3D" id="3.40.50.720">
    <property type="entry name" value="NAD(P)-binding Rossmann-like Domain"/>
    <property type="match status" value="1"/>
</dbReference>
<proteinExistence type="predicted"/>
<dbReference type="SUPFAM" id="SSF50249">
    <property type="entry name" value="Nucleic acid-binding proteins"/>
    <property type="match status" value="1"/>
</dbReference>
<dbReference type="PANTHER" id="PTHR34075:SF5">
    <property type="entry name" value="BLR3430 PROTEIN"/>
    <property type="match status" value="1"/>
</dbReference>
<dbReference type="InterPro" id="IPR002878">
    <property type="entry name" value="ChsH2_C"/>
</dbReference>
<protein>
    <submittedName>
        <fullName evidence="4">Short-chain dehydrogenase</fullName>
    </submittedName>
</protein>
<feature type="region of interest" description="Disordered" evidence="1">
    <location>
        <begin position="1"/>
        <end position="27"/>
    </location>
</feature>
<feature type="domain" description="ChsH2 C-terminal OB-fold" evidence="2">
    <location>
        <begin position="72"/>
        <end position="131"/>
    </location>
</feature>
<organism evidence="4 5">
    <name type="scientific">Alcaligenes xylosoxydans xylosoxydans</name>
    <name type="common">Achromobacter xylosoxidans</name>
    <dbReference type="NCBI Taxonomy" id="85698"/>
    <lineage>
        <taxon>Bacteria</taxon>
        <taxon>Pseudomonadati</taxon>
        <taxon>Pseudomonadota</taxon>
        <taxon>Betaproteobacteria</taxon>
        <taxon>Burkholderiales</taxon>
        <taxon>Alcaligenaceae</taxon>
        <taxon>Achromobacter</taxon>
    </lineage>
</organism>
<evidence type="ECO:0000259" key="2">
    <source>
        <dbReference type="Pfam" id="PF01796"/>
    </source>
</evidence>
<dbReference type="SUPFAM" id="SSF51735">
    <property type="entry name" value="NAD(P)-binding Rossmann-fold domains"/>
    <property type="match status" value="1"/>
</dbReference>
<sequence length="413" mass="44226">MTEPLAKPPRKNPVARTRQPTLPPGARSRAALGLTAAAAEGRFELQTCADCGAVQYPPREVCGHCLSEHLPWRPVDPAGELLVSTTLHHSNDLYFRERLPWRVGTVRMDAGPSVVAHVHQDCADGARVRLALKLDRSGQAVMIALPERNTPNMEDDKTLRETSCDPKFRRALVTDGKSAVGQAVARALLDAGSPTVFVGDPQTWRRDAGFDALAADPRVQALALDVTDSDSVERAAASIGGKVEIVVNTADLEREGGLLGRKDVNTARDAMDVNVLGLMRLAQGFGPALCGRAADGVNNATAWVNVLSIYAHVNLPARGMWSASKAAALSLAQCLRAEMRPAGVRVVNVFPGPVDHEWEQRTPPPRVAPAAIASAIVRALKDGVEDVYVGDVAQEFRARLAENPKGLERELGA</sequence>
<dbReference type="AlphaFoldDB" id="A0A1R1JP49"/>
<dbReference type="Proteomes" id="UP000187251">
    <property type="component" value="Unassembled WGS sequence"/>
</dbReference>
<dbReference type="PRINTS" id="PR00081">
    <property type="entry name" value="GDHRDH"/>
</dbReference>
<evidence type="ECO:0000259" key="3">
    <source>
        <dbReference type="Pfam" id="PF12172"/>
    </source>
</evidence>
<dbReference type="Pfam" id="PF01796">
    <property type="entry name" value="OB_ChsH2_C"/>
    <property type="match status" value="1"/>
</dbReference>
<accession>A0A1R1JP49</accession>
<dbReference type="InterPro" id="IPR002347">
    <property type="entry name" value="SDR_fam"/>
</dbReference>
<dbReference type="InterPro" id="IPR022002">
    <property type="entry name" value="ChsH2_Znr"/>
</dbReference>
<dbReference type="Pfam" id="PF12172">
    <property type="entry name" value="zf-ChsH2"/>
    <property type="match status" value="1"/>
</dbReference>
<dbReference type="PANTHER" id="PTHR34075">
    <property type="entry name" value="BLR3430 PROTEIN"/>
    <property type="match status" value="1"/>
</dbReference>
<dbReference type="RefSeq" id="WP_076414792.1">
    <property type="nucleotide sequence ID" value="NZ_AP028040.1"/>
</dbReference>
<gene>
    <name evidence="4" type="ORF">BIZ92_13370</name>
</gene>
<dbReference type="Gene3D" id="6.10.30.10">
    <property type="match status" value="1"/>
</dbReference>
<name>A0A1R1JP49_ALCXX</name>
<feature type="domain" description="ChsH2 rubredoxin-like zinc ribbon" evidence="3">
    <location>
        <begin position="36"/>
        <end position="68"/>
    </location>
</feature>
<evidence type="ECO:0000313" key="4">
    <source>
        <dbReference type="EMBL" id="OMG80861.1"/>
    </source>
</evidence>
<dbReference type="InterPro" id="IPR052513">
    <property type="entry name" value="Thioester_dehydratase-like"/>
</dbReference>
<dbReference type="Pfam" id="PF00106">
    <property type="entry name" value="adh_short"/>
    <property type="match status" value="1"/>
</dbReference>
<evidence type="ECO:0000313" key="5">
    <source>
        <dbReference type="Proteomes" id="UP000187251"/>
    </source>
</evidence>